<feature type="region of interest" description="Disordered" evidence="1">
    <location>
        <begin position="2124"/>
        <end position="2147"/>
    </location>
</feature>
<dbReference type="InterPro" id="IPR056601">
    <property type="entry name" value="Galaxin_dom"/>
</dbReference>
<feature type="domain" description="Fibronectin type-III" evidence="3">
    <location>
        <begin position="1556"/>
        <end position="1658"/>
    </location>
</feature>
<feature type="domain" description="Fibronectin type-III" evidence="3">
    <location>
        <begin position="799"/>
        <end position="893"/>
    </location>
</feature>
<dbReference type="Gene3D" id="2.60.40.10">
    <property type="entry name" value="Immunoglobulins"/>
    <property type="match status" value="19"/>
</dbReference>
<reference evidence="4" key="1">
    <citation type="submission" date="2021-01" db="EMBL/GenBank/DDBJ databases">
        <authorList>
            <person name="Zahm M."/>
            <person name="Roques C."/>
            <person name="Cabau C."/>
            <person name="Klopp C."/>
            <person name="Donnadieu C."/>
            <person name="Jouanno E."/>
            <person name="Lampietro C."/>
            <person name="Louis A."/>
            <person name="Herpin A."/>
            <person name="Echchiki A."/>
            <person name="Berthelot C."/>
            <person name="Parey E."/>
            <person name="Roest-Crollius H."/>
            <person name="Braasch I."/>
            <person name="Postlethwait J."/>
            <person name="Bobe J."/>
            <person name="Montfort J."/>
            <person name="Bouchez O."/>
            <person name="Begum T."/>
            <person name="Mejri S."/>
            <person name="Adams A."/>
            <person name="Chen W.-J."/>
            <person name="Guiguen Y."/>
        </authorList>
    </citation>
    <scope>NUCLEOTIDE SEQUENCE</scope>
    <source>
        <strain evidence="4">YG-15Mar2019-1</strain>
        <tissue evidence="4">Brain</tissue>
    </source>
</reference>
<dbReference type="FunFam" id="2.60.40.10:FF:000991">
    <property type="entry name" value="Usherin"/>
    <property type="match status" value="1"/>
</dbReference>
<dbReference type="FunFam" id="2.60.40.10:FF:001030">
    <property type="entry name" value="Usherin"/>
    <property type="match status" value="1"/>
</dbReference>
<feature type="compositionally biased region" description="Polar residues" evidence="1">
    <location>
        <begin position="1539"/>
        <end position="1556"/>
    </location>
</feature>
<feature type="domain" description="Fibronectin type-III" evidence="3">
    <location>
        <begin position="1292"/>
        <end position="1382"/>
    </location>
</feature>
<evidence type="ECO:0000256" key="1">
    <source>
        <dbReference type="SAM" id="MobiDB-lite"/>
    </source>
</evidence>
<dbReference type="SUPFAM" id="SSF49265">
    <property type="entry name" value="Fibronectin type III"/>
    <property type="match status" value="12"/>
</dbReference>
<evidence type="ECO:0000313" key="5">
    <source>
        <dbReference type="Proteomes" id="UP001046870"/>
    </source>
</evidence>
<dbReference type="FunFam" id="2.60.40.10:FF:001211">
    <property type="entry name" value="Usherin"/>
    <property type="match status" value="2"/>
</dbReference>
<feature type="domain" description="Fibronectin type-III" evidence="3">
    <location>
        <begin position="614"/>
        <end position="707"/>
    </location>
</feature>
<name>A0A9D3T154_MEGAT</name>
<keyword evidence="2" id="KW-0812">Transmembrane</keyword>
<evidence type="ECO:0000256" key="2">
    <source>
        <dbReference type="SAM" id="Phobius"/>
    </source>
</evidence>
<dbReference type="FunFam" id="2.60.40.10:FF:001285">
    <property type="entry name" value="Usherin"/>
    <property type="match status" value="1"/>
</dbReference>
<dbReference type="CDD" id="cd00063">
    <property type="entry name" value="FN3"/>
    <property type="match status" value="16"/>
</dbReference>
<feature type="domain" description="Fibronectin type-III" evidence="3">
    <location>
        <begin position="1093"/>
        <end position="1178"/>
    </location>
</feature>
<feature type="domain" description="Fibronectin type-III" evidence="3">
    <location>
        <begin position="894"/>
        <end position="991"/>
    </location>
</feature>
<dbReference type="InterPro" id="IPR036116">
    <property type="entry name" value="FN3_sf"/>
</dbReference>
<evidence type="ECO:0000313" key="4">
    <source>
        <dbReference type="EMBL" id="KAG7465654.1"/>
    </source>
</evidence>
<dbReference type="InterPro" id="IPR050713">
    <property type="entry name" value="RTP_Phos/Ushers"/>
</dbReference>
<protein>
    <recommendedName>
        <fullName evidence="3">Fibronectin type-III domain-containing protein</fullName>
    </recommendedName>
</protein>
<feature type="domain" description="Fibronectin type-III" evidence="3">
    <location>
        <begin position="1"/>
        <end position="63"/>
    </location>
</feature>
<gene>
    <name evidence="4" type="ORF">MATL_G00155810</name>
</gene>
<dbReference type="PANTHER" id="PTHR46957">
    <property type="entry name" value="CYTOKINE RECEPTOR"/>
    <property type="match status" value="1"/>
</dbReference>
<organism evidence="4 5">
    <name type="scientific">Megalops atlanticus</name>
    <name type="common">Tarpon</name>
    <name type="synonym">Clupea gigantea</name>
    <dbReference type="NCBI Taxonomy" id="7932"/>
    <lineage>
        <taxon>Eukaryota</taxon>
        <taxon>Metazoa</taxon>
        <taxon>Chordata</taxon>
        <taxon>Craniata</taxon>
        <taxon>Vertebrata</taxon>
        <taxon>Euteleostomi</taxon>
        <taxon>Actinopterygii</taxon>
        <taxon>Neopterygii</taxon>
        <taxon>Teleostei</taxon>
        <taxon>Elopiformes</taxon>
        <taxon>Megalopidae</taxon>
        <taxon>Megalops</taxon>
    </lineage>
</organism>
<feature type="domain" description="Fibronectin type-III" evidence="3">
    <location>
        <begin position="1663"/>
        <end position="1761"/>
    </location>
</feature>
<dbReference type="InterPro" id="IPR013783">
    <property type="entry name" value="Ig-like_fold"/>
</dbReference>
<sequence length="2277" mass="247683">MVELYTLWVNSSDLSRSFTFPPGVTSTVVGDLRPNTQYRVSLQVFNGAHTVTSEEAVCTTTDGEPEGVFPPEVLTLNSTAVQVLWAAPLVSNGAVTEYAVYLDGQRQVTGSNVPGAFELGGLLPFTVYDVQVEVCTVYACVKSNSTQVTTVEDLPADIAAPHVQVISSRSVRVEWASPGQPNGIMLGYDLRRRSLQSCERARAGQGAGTEALCSYLECPVQESVCGSSCYQPEHQVCCDGVVFSRKPFHRCCQDRYVPVLNTSHEVCCGGQLLSPLPDHQCCGGYYIPVLPGEVCCPNPEQIRVSVGLGDSCCGGNPFSLSGGQICCGGELHDGFHSQCCGGQVLDGDMICCGDEERGTAYTPISGMSCCGSDYVNASGVVCCRGRDGAARAHPVGNDAASVRCCGTDLILQEEGCCNGVGYNPLKHVCADRPSPGLHTQEECRPSTLCPLSAAAGAYCGTCHFNSTLSICTWDIVYTGAANRYTFTDADLEPHTVYEYRVGAWNSFGRGFSPLSRVTTKEDAPWGVGAPNWRRVGDRDDIIQLDWQPPTKPNGEISRYVVLRDGQERYTGTESSFTDAGGIRPFQEYEYQLRACTSAGCSNSAKVVAVTVQGVPENVPSPVVSALGPRALHLSWGPPAKPNGIVREYHVNQSGAGVIFTDSTGAMRYTVTGLQPHTEYSFLLIACTSAGCGASQPSTGRTLQDAPAGVWARPRHVVLNSSAVELYWTEPLEPNGLVSQYQLLRDGTLVFSGDSENLNHTDTGLKPNSRYVYELVASTGGGSRRSDRYVIQTPASSPERIPPPHNVNITGPRSVFVAWTPPEVFNSSLPLEYNVLLNAGSDQALIRAAGRDQFLLLDGLDPFTWYQIRVQACQQGGCGVGQWVYARTSEAAPEDQGPPTVTAVGPTVIEVNWSPPRKPNGLITAYFIHRRPAGTREELLVFIWSEGPLEFIDASDALQPFSEYEYRVRALNARGSTNGPWASTLTMEAEPEGMAAPTATPTSAYSVLLDWTQPSLPNGIISQYRVVYQRHQSDPTLNASSITALTLPGSSQEAHVFGLEPYTTYSLRVEAANGAGSVSSPWRTVRTLEASPSGLANFTVEKRESGRALLLHWPEPAKPNGVIKMYNIYSEDNLEFSGLSRQFLFRRLEPYTVYTLVLEACTKAGCTRTAPQPVTTDEAPPSSQPTPVARWVGANGVELSWERPAQPNGRISQYQVIGWSQEAGQLEGEEEEDSWQVLFRENNTQRDSFSHNITGLRPWTRYKFRVRVVNTAGHTDSAWTTVQTRQAPPKRLAPPTVTHVEGNPHELLVSWRPPEEANGVLLSYRLQRDDSSFHFSFDSSVLSYTDEDLAANTRYSYAVIACTAAGCITSPPMEIRTLEAPPTAVVPPTVTSISSHHINTSWTASPVENGDITRYALQVNGEEVYSGRGLHTLVSGLQPHTHYQLVLVACTNGGCTASSPTAAQTKEAPPSSMLPPTLKVTGSGSVEITWTEPEFPNGVIRGYELRRDGIPIYSGTDTRFHDFTLLPSVEYGYTVTANNSQGSTTSPLTKARTNPSAPSGVIPPKLMPSSPADVLVMWDPPARPNGEILNYTIYRRDPTEPDVRSFTYPSQHTSFHARSVFLSGLKAYHRYEVRVEACTLLGCAASDWATVQTLEAPPAGQAAPLMELQTDEHGIQTVFLLSWSAPSQPNGQILHYELYRRQAAEEESPRGATLVYRNASTSWHDTKLLPFTFYEYQVWAVNSAGRSGSPWTRGRTGPAPPEGVQPPTFLQVHATSAVVDISPPSKPNGIVSLYRVFANSKDSHMLLSEGTSRQQTLHGLRPFTLYSVGVEACTCYLCCSRGPLSELLTQASAPSQQPPARSRSLTSRSALVDWEEPLSPNGIIESCELHIRTSCPQPVQPVPVVCTPGQSETRFFGKGRSFNITGLQPYTSYNLRVACYNNMGSTSSEWTSFTTLKEPPQYRAPFLVLSNLTTVSLDWSQSFFLNGLLREFVLTESGLQLYSGFHSSLHIPRTSDKTFAFQVTCITDTGSVSSPVIKYHASTGIGTVEPTAGGKTGLQDSHSRFYTELWFIILMAVLGLLMLALLLGLLLQRALSKPPFVRERPPLVPLQKRSTMSMYAPSDSYLKPSSENCSNQNSAAVPAAEPPSELFDTVPNSTDSSSNVTLKAFTMHLEGLTDTKISSGRSGVGNHSSRGMPVLRVPHQTQLGHAYSQNSLHRSVSQLIDTHDKKSLTEDGAWDPGAQGHDSGMFAEDEEFADAIKGFSTVRKEHTMFTDTHL</sequence>
<comment type="caution">
    <text evidence="4">The sequence shown here is derived from an EMBL/GenBank/DDBJ whole genome shotgun (WGS) entry which is preliminary data.</text>
</comment>
<feature type="domain" description="Fibronectin type-III" evidence="3">
    <location>
        <begin position="1383"/>
        <end position="1470"/>
    </location>
</feature>
<dbReference type="Pfam" id="PF00041">
    <property type="entry name" value="fn3"/>
    <property type="match status" value="10"/>
</dbReference>
<feature type="compositionally biased region" description="Polar residues" evidence="1">
    <location>
        <begin position="2126"/>
        <end position="2136"/>
    </location>
</feature>
<feature type="compositionally biased region" description="Low complexity" evidence="1">
    <location>
        <begin position="2137"/>
        <end position="2147"/>
    </location>
</feature>
<dbReference type="EMBL" id="JAFDVH010000013">
    <property type="protein sequence ID" value="KAG7465654.1"/>
    <property type="molecule type" value="Genomic_DNA"/>
</dbReference>
<dbReference type="Proteomes" id="UP001046870">
    <property type="component" value="Chromosome 13"/>
</dbReference>
<feature type="domain" description="Fibronectin type-III" evidence="3">
    <location>
        <begin position="1762"/>
        <end position="1851"/>
    </location>
</feature>
<feature type="domain" description="Fibronectin type-III" evidence="3">
    <location>
        <begin position="709"/>
        <end position="795"/>
    </location>
</feature>
<feature type="domain" description="Fibronectin type-III" evidence="3">
    <location>
        <begin position="1471"/>
        <end position="1555"/>
    </location>
</feature>
<feature type="domain" description="Fibronectin type-III" evidence="3">
    <location>
        <begin position="526"/>
        <end position="613"/>
    </location>
</feature>
<dbReference type="FunFam" id="2.60.40.10:FF:001227">
    <property type="entry name" value="Usherin"/>
    <property type="match status" value="1"/>
</dbReference>
<accession>A0A9D3T154</accession>
<dbReference type="FunFam" id="2.60.40.10:FF:000915">
    <property type="entry name" value="Usherin"/>
    <property type="match status" value="1"/>
</dbReference>
<evidence type="ECO:0000259" key="3">
    <source>
        <dbReference type="PROSITE" id="PS50853"/>
    </source>
</evidence>
<dbReference type="FunFam" id="2.60.40.10:FF:001100">
    <property type="entry name" value="Usherin"/>
    <property type="match status" value="1"/>
</dbReference>
<feature type="domain" description="Fibronectin type-III" evidence="3">
    <location>
        <begin position="67"/>
        <end position="157"/>
    </location>
</feature>
<feature type="region of interest" description="Disordered" evidence="1">
    <location>
        <begin position="1539"/>
        <end position="1564"/>
    </location>
</feature>
<dbReference type="OrthoDB" id="5984158at2759"/>
<dbReference type="PANTHER" id="PTHR46957:SF7">
    <property type="entry name" value="USHERIN"/>
    <property type="match status" value="1"/>
</dbReference>
<dbReference type="Pfam" id="PF24748">
    <property type="entry name" value="Galaxin_repeat"/>
    <property type="match status" value="1"/>
</dbReference>
<feature type="domain" description="Fibronectin type-III" evidence="3">
    <location>
        <begin position="992"/>
        <end position="1089"/>
    </location>
</feature>
<dbReference type="PROSITE" id="PS50853">
    <property type="entry name" value="FN3"/>
    <property type="match status" value="17"/>
</dbReference>
<dbReference type="FunFam" id="2.60.40.10:FF:001379">
    <property type="entry name" value="Usherin"/>
    <property type="match status" value="1"/>
</dbReference>
<dbReference type="InterPro" id="IPR003961">
    <property type="entry name" value="FN3_dom"/>
</dbReference>
<keyword evidence="2" id="KW-0472">Membrane</keyword>
<feature type="transmembrane region" description="Helical" evidence="2">
    <location>
        <begin position="2068"/>
        <end position="2090"/>
    </location>
</feature>
<feature type="domain" description="Fibronectin type-III" evidence="3">
    <location>
        <begin position="1180"/>
        <end position="1289"/>
    </location>
</feature>
<feature type="domain" description="Fibronectin type-III" evidence="3">
    <location>
        <begin position="1853"/>
        <end position="1957"/>
    </location>
</feature>
<dbReference type="FunFam" id="2.60.40.10:FF:001176">
    <property type="entry name" value="Usherin"/>
    <property type="match status" value="1"/>
</dbReference>
<feature type="region of interest" description="Disordered" evidence="1">
    <location>
        <begin position="1279"/>
        <end position="1298"/>
    </location>
</feature>
<dbReference type="FunFam" id="2.60.40.10:FF:001716">
    <property type="entry name" value="Usherin"/>
    <property type="match status" value="1"/>
</dbReference>
<keyword evidence="5" id="KW-1185">Reference proteome</keyword>
<dbReference type="FunFam" id="2.60.40.10:FF:001168">
    <property type="entry name" value="Usherin"/>
    <property type="match status" value="1"/>
</dbReference>
<dbReference type="SMART" id="SM00060">
    <property type="entry name" value="FN3"/>
    <property type="match status" value="17"/>
</dbReference>
<proteinExistence type="predicted"/>
<keyword evidence="2" id="KW-1133">Transmembrane helix</keyword>